<keyword evidence="9" id="KW-1185">Reference proteome</keyword>
<evidence type="ECO:0000256" key="1">
    <source>
        <dbReference type="ARBA" id="ARBA00004141"/>
    </source>
</evidence>
<dbReference type="SUPFAM" id="SSF53448">
    <property type="entry name" value="Nucleotide-diphospho-sugar transferases"/>
    <property type="match status" value="1"/>
</dbReference>
<dbReference type="PANTHER" id="PTHR43867">
    <property type="entry name" value="CELLULOSE SYNTHASE CATALYTIC SUBUNIT A [UDP-FORMING]"/>
    <property type="match status" value="1"/>
</dbReference>
<feature type="transmembrane region" description="Helical" evidence="7">
    <location>
        <begin position="344"/>
        <end position="374"/>
    </location>
</feature>
<evidence type="ECO:0000256" key="5">
    <source>
        <dbReference type="ARBA" id="ARBA00022989"/>
    </source>
</evidence>
<dbReference type="InterPro" id="IPR029044">
    <property type="entry name" value="Nucleotide-diphossugar_trans"/>
</dbReference>
<dbReference type="InterPro" id="IPR050321">
    <property type="entry name" value="Glycosyltr_2/OpgH_subfam"/>
</dbReference>
<keyword evidence="3 8" id="KW-0808">Transferase</keyword>
<feature type="transmembrane region" description="Helical" evidence="7">
    <location>
        <begin position="15"/>
        <end position="39"/>
    </location>
</feature>
<dbReference type="RefSeq" id="WP_381420866.1">
    <property type="nucleotide sequence ID" value="NZ_JBHSDH010000010.1"/>
</dbReference>
<proteinExistence type="predicted"/>
<keyword evidence="6 7" id="KW-0472">Membrane</keyword>
<keyword evidence="2" id="KW-0328">Glycosyltransferase</keyword>
<comment type="subcellular location">
    <subcellularLocation>
        <location evidence="1">Membrane</location>
        <topology evidence="1">Multi-pass membrane protein</topology>
    </subcellularLocation>
</comment>
<sequence length="464" mass="52208">MGAAFVWTEFFLHELLLFSAIWFLIGAIDDVLIDIIWIVRRIYRRLRYYHTVKPMRASDLPKPDKQGNLAIFVAAWQEAAVIGDMLRQCQKAWVHHANHNIYVGCYPNDKNTISAVLAAGEVNDAVKLVICHQPGPTTKADCLNNLWRAMAADELKHGYKYKAVILHDAEDMVDPDELTIYDRLIEKNHVVQLPVIPVRVAGSRWISGHYCDEFAEAHGKSLVVREAIGAAIPLAGVGCAIDRNILGRIALATGHRPFDEGSLTEDYELGLKIGQQDGRTILARIVNDDGVLIGTRACFPDILEAAVRQKARWIMGISLSGWDRMGWGKTIAENWMILRDRRAIFSAIILASAYICIILTALLALAYIIGGYAWTGLPPFTYLLLTINGGFLIWRMALRIFFVGRLYGWAEAFYSVPRIFIANIISLMAARKAIMDYAYHCFGGRPLSWDKTEHSHFPEMNRHG</sequence>
<protein>
    <submittedName>
        <fullName evidence="8">Glycosyl transferase family protein</fullName>
    </submittedName>
</protein>
<dbReference type="Pfam" id="PF13641">
    <property type="entry name" value="Glyco_tranf_2_3"/>
    <property type="match status" value="1"/>
</dbReference>
<evidence type="ECO:0000256" key="4">
    <source>
        <dbReference type="ARBA" id="ARBA00022692"/>
    </source>
</evidence>
<keyword evidence="4 7" id="KW-0812">Transmembrane</keyword>
<evidence type="ECO:0000313" key="9">
    <source>
        <dbReference type="Proteomes" id="UP001595887"/>
    </source>
</evidence>
<accession>A0ABV8RDE1</accession>
<comment type="caution">
    <text evidence="8">The sequence shown here is derived from an EMBL/GenBank/DDBJ whole genome shotgun (WGS) entry which is preliminary data.</text>
</comment>
<dbReference type="NCBIfam" id="NF011307">
    <property type="entry name" value="PRK14716.1-5"/>
    <property type="match status" value="1"/>
</dbReference>
<reference evidence="9" key="1">
    <citation type="journal article" date="2019" name="Int. J. Syst. Evol. Microbiol.">
        <title>The Global Catalogue of Microorganisms (GCM) 10K type strain sequencing project: providing services to taxonomists for standard genome sequencing and annotation.</title>
        <authorList>
            <consortium name="The Broad Institute Genomics Platform"/>
            <consortium name="The Broad Institute Genome Sequencing Center for Infectious Disease"/>
            <person name="Wu L."/>
            <person name="Ma J."/>
        </authorList>
    </citation>
    <scope>NUCLEOTIDE SEQUENCE [LARGE SCALE GENOMIC DNA]</scope>
    <source>
        <strain evidence="9">CECT 8531</strain>
    </source>
</reference>
<evidence type="ECO:0000256" key="2">
    <source>
        <dbReference type="ARBA" id="ARBA00022676"/>
    </source>
</evidence>
<dbReference type="EMBL" id="JBHSDH010000010">
    <property type="protein sequence ID" value="MFC4291233.1"/>
    <property type="molecule type" value="Genomic_DNA"/>
</dbReference>
<feature type="transmembrane region" description="Helical" evidence="7">
    <location>
        <begin position="380"/>
        <end position="398"/>
    </location>
</feature>
<evidence type="ECO:0000256" key="7">
    <source>
        <dbReference type="SAM" id="Phobius"/>
    </source>
</evidence>
<organism evidence="8 9">
    <name type="scientific">Sphingorhabdus arenilitoris</name>
    <dbReference type="NCBI Taxonomy" id="1490041"/>
    <lineage>
        <taxon>Bacteria</taxon>
        <taxon>Pseudomonadati</taxon>
        <taxon>Pseudomonadota</taxon>
        <taxon>Alphaproteobacteria</taxon>
        <taxon>Sphingomonadales</taxon>
        <taxon>Sphingomonadaceae</taxon>
        <taxon>Sphingorhabdus</taxon>
    </lineage>
</organism>
<evidence type="ECO:0000256" key="3">
    <source>
        <dbReference type="ARBA" id="ARBA00022679"/>
    </source>
</evidence>
<keyword evidence="5 7" id="KW-1133">Transmembrane helix</keyword>
<dbReference type="PANTHER" id="PTHR43867:SF2">
    <property type="entry name" value="CELLULOSE SYNTHASE CATALYTIC SUBUNIT A [UDP-FORMING]"/>
    <property type="match status" value="1"/>
</dbReference>
<evidence type="ECO:0000256" key="6">
    <source>
        <dbReference type="ARBA" id="ARBA00023136"/>
    </source>
</evidence>
<dbReference type="GO" id="GO:0016740">
    <property type="term" value="F:transferase activity"/>
    <property type="evidence" value="ECO:0007669"/>
    <property type="project" value="UniProtKB-KW"/>
</dbReference>
<gene>
    <name evidence="8" type="ORF">ACFOWX_02270</name>
</gene>
<name>A0ABV8RDE1_9SPHN</name>
<dbReference type="Proteomes" id="UP001595887">
    <property type="component" value="Unassembled WGS sequence"/>
</dbReference>
<dbReference type="Gene3D" id="3.90.550.10">
    <property type="entry name" value="Spore Coat Polysaccharide Biosynthesis Protein SpsA, Chain A"/>
    <property type="match status" value="1"/>
</dbReference>
<evidence type="ECO:0000313" key="8">
    <source>
        <dbReference type="EMBL" id="MFC4291233.1"/>
    </source>
</evidence>